<dbReference type="Gene3D" id="3.30.70.1450">
    <property type="entry name" value="Regulator of K+ conductance, C-terminal domain"/>
    <property type="match status" value="1"/>
</dbReference>
<dbReference type="PROSITE" id="PS51202">
    <property type="entry name" value="RCK_C"/>
    <property type="match status" value="1"/>
</dbReference>
<dbReference type="Gene3D" id="3.40.50.720">
    <property type="entry name" value="NAD(P)-binding Rossmann-like Domain"/>
    <property type="match status" value="1"/>
</dbReference>
<dbReference type="GO" id="GO:0005886">
    <property type="term" value="C:plasma membrane"/>
    <property type="evidence" value="ECO:0007669"/>
    <property type="project" value="InterPro"/>
</dbReference>
<dbReference type="Pfam" id="PF02254">
    <property type="entry name" value="TrkA_N"/>
    <property type="match status" value="1"/>
</dbReference>
<evidence type="ECO:0000259" key="7">
    <source>
        <dbReference type="PROSITE" id="PS51201"/>
    </source>
</evidence>
<reference evidence="9 10" key="1">
    <citation type="submission" date="2015-09" db="EMBL/GenBank/DDBJ databases">
        <authorList>
            <consortium name="Pathogen Informatics"/>
        </authorList>
    </citation>
    <scope>NUCLEOTIDE SEQUENCE [LARGE SCALE GENOMIC DNA]</scope>
    <source>
        <strain evidence="9 10">2789STDY5834928</strain>
    </source>
</reference>
<gene>
    <name evidence="9" type="primary">trkA_1</name>
    <name evidence="9" type="ORF">ERS852540_00973</name>
</gene>
<accession>A0A174ZBZ0</accession>
<dbReference type="InterPro" id="IPR036291">
    <property type="entry name" value="NAD(P)-bd_dom_sf"/>
</dbReference>
<evidence type="ECO:0000256" key="3">
    <source>
        <dbReference type="ARBA" id="ARBA00022538"/>
    </source>
</evidence>
<keyword evidence="4" id="KW-0630">Potassium</keyword>
<dbReference type="SUPFAM" id="SSF116726">
    <property type="entry name" value="TrkA C-terminal domain-like"/>
    <property type="match status" value="1"/>
</dbReference>
<dbReference type="OrthoDB" id="9775180at2"/>
<dbReference type="InterPro" id="IPR003148">
    <property type="entry name" value="RCK_N"/>
</dbReference>
<dbReference type="InterPro" id="IPR050721">
    <property type="entry name" value="Trk_Ktr_HKT_K-transport"/>
</dbReference>
<evidence type="ECO:0000313" key="10">
    <source>
        <dbReference type="Proteomes" id="UP000095662"/>
    </source>
</evidence>
<dbReference type="PANTHER" id="PTHR43833:SF5">
    <property type="entry name" value="TRK SYSTEM POTASSIUM UPTAKE PROTEIN TRKA"/>
    <property type="match status" value="1"/>
</dbReference>
<evidence type="ECO:0000256" key="1">
    <source>
        <dbReference type="ARBA" id="ARBA00017378"/>
    </source>
</evidence>
<dbReference type="PROSITE" id="PS51201">
    <property type="entry name" value="RCK_N"/>
    <property type="match status" value="1"/>
</dbReference>
<evidence type="ECO:0000259" key="8">
    <source>
        <dbReference type="PROSITE" id="PS51202"/>
    </source>
</evidence>
<dbReference type="PANTHER" id="PTHR43833">
    <property type="entry name" value="POTASSIUM CHANNEL PROTEIN 2-RELATED-RELATED"/>
    <property type="match status" value="1"/>
</dbReference>
<feature type="domain" description="RCK N-terminal" evidence="7">
    <location>
        <begin position="1"/>
        <end position="117"/>
    </location>
</feature>
<dbReference type="EMBL" id="CZBY01000006">
    <property type="protein sequence ID" value="CUQ84754.1"/>
    <property type="molecule type" value="Genomic_DNA"/>
</dbReference>
<evidence type="ECO:0000313" key="9">
    <source>
        <dbReference type="EMBL" id="CUQ84754.1"/>
    </source>
</evidence>
<dbReference type="InterPro" id="IPR006036">
    <property type="entry name" value="K_uptake_TrkA"/>
</dbReference>
<keyword evidence="3" id="KW-0633">Potassium transport</keyword>
<dbReference type="Proteomes" id="UP000095662">
    <property type="component" value="Unassembled WGS sequence"/>
</dbReference>
<dbReference type="STRING" id="39492.ERS852540_00973"/>
<sequence length="221" mass="24058">MHSLIIGGGKIGYYLTKVLIEKGYDVSVVEKEKDACQKFANDLNITVIKGDGTSVSVLEQAGVADADSVIAVTGRDEDNLVACQLAKRLYQVKKTIAKVNNPKNVEALKKLGVDIVVSSTDNITGQLEREIDSGKIKELLPLGAGNAGVFEIVLDNSFTLQNVPLMEMEIPLTLNIISIIRNETELIIPRGHTTLEIGDKLMILSKIKDKNDIFKALKIKA</sequence>
<feature type="domain" description="RCK C-terminal" evidence="8">
    <location>
        <begin position="137"/>
        <end position="219"/>
    </location>
</feature>
<organism evidence="9 10">
    <name type="scientific">[Eubacterium] siraeum</name>
    <dbReference type="NCBI Taxonomy" id="39492"/>
    <lineage>
        <taxon>Bacteria</taxon>
        <taxon>Bacillati</taxon>
        <taxon>Bacillota</taxon>
        <taxon>Clostridia</taxon>
        <taxon>Eubacteriales</taxon>
        <taxon>Oscillospiraceae</taxon>
        <taxon>Oscillospiraceae incertae sedis</taxon>
    </lineage>
</organism>
<dbReference type="InterPro" id="IPR006037">
    <property type="entry name" value="RCK_C"/>
</dbReference>
<dbReference type="SUPFAM" id="SSF51735">
    <property type="entry name" value="NAD(P)-binding Rossmann-fold domains"/>
    <property type="match status" value="1"/>
</dbReference>
<keyword evidence="2" id="KW-0813">Transport</keyword>
<dbReference type="PRINTS" id="PR00335">
    <property type="entry name" value="KUPTAKETRKA"/>
</dbReference>
<keyword evidence="5" id="KW-0520">NAD</keyword>
<evidence type="ECO:0000256" key="4">
    <source>
        <dbReference type="ARBA" id="ARBA00022958"/>
    </source>
</evidence>
<proteinExistence type="predicted"/>
<dbReference type="GO" id="GO:0015079">
    <property type="term" value="F:potassium ion transmembrane transporter activity"/>
    <property type="evidence" value="ECO:0007669"/>
    <property type="project" value="InterPro"/>
</dbReference>
<name>A0A174ZBZ0_9FIRM</name>
<keyword evidence="6" id="KW-0406">Ion transport</keyword>
<evidence type="ECO:0000256" key="6">
    <source>
        <dbReference type="ARBA" id="ARBA00023065"/>
    </source>
</evidence>
<dbReference type="InterPro" id="IPR036721">
    <property type="entry name" value="RCK_C_sf"/>
</dbReference>
<dbReference type="AlphaFoldDB" id="A0A174ZBZ0"/>
<evidence type="ECO:0000256" key="5">
    <source>
        <dbReference type="ARBA" id="ARBA00023027"/>
    </source>
</evidence>
<protein>
    <recommendedName>
        <fullName evidence="1">Trk system potassium uptake protein TrkA</fullName>
    </recommendedName>
</protein>
<evidence type="ECO:0000256" key="2">
    <source>
        <dbReference type="ARBA" id="ARBA00022448"/>
    </source>
</evidence>